<evidence type="ECO:0000313" key="3">
    <source>
        <dbReference type="Proteomes" id="UP000635071"/>
    </source>
</evidence>
<keyword evidence="3" id="KW-1185">Reference proteome</keyword>
<feature type="transmembrane region" description="Helical" evidence="1">
    <location>
        <begin position="123"/>
        <end position="155"/>
    </location>
</feature>
<dbReference type="AlphaFoldDB" id="A0A916ZSR7"/>
<sequence length="477" mass="51227">MLTEPTAVSAKPALLPTAILALTVFMLLAVAPQIYNDGDTGWHIVAGRWIVTHLSVPATDPFSYTYAGKPWLAHEWLAEILMAGAHAAGGWAGLSLLTAAAIAGLIFVIGAEIGRWLRPIPTLATLILVVIALIPFILARPHVLAWPLLAIWTIILIRAREADRPPALVAALIMLVWANLHASFLYGLVLAGAFGLEALVTGPDRRRVFLGWLGFGAAALAATLVTPYGLDGLLFPLQVSSMKAIPTIIEWRPTIVANESGFQLFLLAAIFTCLYRGVRVPLFRLVIVIATLYLAFSAVRHQAILAIVGALILAKPLAATFPPLTETALPRRARTIAATLAALLLVFIAVRLAIPTAQPDNASNPSAMIASLPAALRHQPVLNDYGFGGALVFAGVRPYMDGRIDMYGDDFAFEHGRMIHGDIAAFDRIAARRGITWTILNPTTPLVAVLDAHPGWHRLASDRWSVVHVRQGSASPP</sequence>
<proteinExistence type="predicted"/>
<keyword evidence="1" id="KW-0812">Transmembrane</keyword>
<reference evidence="2" key="2">
    <citation type="submission" date="2020-09" db="EMBL/GenBank/DDBJ databases">
        <authorList>
            <person name="Sun Q."/>
            <person name="Zhou Y."/>
        </authorList>
    </citation>
    <scope>NUCLEOTIDE SEQUENCE</scope>
    <source>
        <strain evidence="2">CGMCC 1.15519</strain>
    </source>
</reference>
<feature type="transmembrane region" description="Helical" evidence="1">
    <location>
        <begin position="333"/>
        <end position="354"/>
    </location>
</feature>
<name>A0A916ZSR7_9SPHN</name>
<reference evidence="2" key="1">
    <citation type="journal article" date="2014" name="Int. J. Syst. Evol. Microbiol.">
        <title>Complete genome sequence of Corynebacterium casei LMG S-19264T (=DSM 44701T), isolated from a smear-ripened cheese.</title>
        <authorList>
            <consortium name="US DOE Joint Genome Institute (JGI-PGF)"/>
            <person name="Walter F."/>
            <person name="Albersmeier A."/>
            <person name="Kalinowski J."/>
            <person name="Ruckert C."/>
        </authorList>
    </citation>
    <scope>NUCLEOTIDE SEQUENCE</scope>
    <source>
        <strain evidence="2">CGMCC 1.15519</strain>
    </source>
</reference>
<comment type="caution">
    <text evidence="2">The sequence shown here is derived from an EMBL/GenBank/DDBJ whole genome shotgun (WGS) entry which is preliminary data.</text>
</comment>
<feature type="transmembrane region" description="Helical" evidence="1">
    <location>
        <begin position="285"/>
        <end position="313"/>
    </location>
</feature>
<feature type="transmembrane region" description="Helical" evidence="1">
    <location>
        <begin position="91"/>
        <end position="111"/>
    </location>
</feature>
<keyword evidence="1" id="KW-1133">Transmembrane helix</keyword>
<protein>
    <submittedName>
        <fullName evidence="2">Uncharacterized protein</fullName>
    </submittedName>
</protein>
<accession>A0A916ZSR7</accession>
<evidence type="ECO:0000256" key="1">
    <source>
        <dbReference type="SAM" id="Phobius"/>
    </source>
</evidence>
<dbReference type="EMBL" id="BMJM01000005">
    <property type="protein sequence ID" value="GGE11247.1"/>
    <property type="molecule type" value="Genomic_DNA"/>
</dbReference>
<dbReference type="Proteomes" id="UP000635071">
    <property type="component" value="Unassembled WGS sequence"/>
</dbReference>
<keyword evidence="1" id="KW-0472">Membrane</keyword>
<evidence type="ECO:0000313" key="2">
    <source>
        <dbReference type="EMBL" id="GGE11247.1"/>
    </source>
</evidence>
<gene>
    <name evidence="2" type="ORF">GCM10011529_16990</name>
</gene>
<feature type="transmembrane region" description="Helical" evidence="1">
    <location>
        <begin position="208"/>
        <end position="230"/>
    </location>
</feature>
<organism evidence="2 3">
    <name type="scientific">Sandarakinorhabdus glacialis</name>
    <dbReference type="NCBI Taxonomy" id="1614636"/>
    <lineage>
        <taxon>Bacteria</taxon>
        <taxon>Pseudomonadati</taxon>
        <taxon>Pseudomonadota</taxon>
        <taxon>Alphaproteobacteria</taxon>
        <taxon>Sphingomonadales</taxon>
        <taxon>Sphingosinicellaceae</taxon>
        <taxon>Sandarakinorhabdus</taxon>
    </lineage>
</organism>
<feature type="transmembrane region" description="Helical" evidence="1">
    <location>
        <begin position="167"/>
        <end position="196"/>
    </location>
</feature>
<feature type="transmembrane region" description="Helical" evidence="1">
    <location>
        <begin position="12"/>
        <end position="35"/>
    </location>
</feature>
<dbReference type="RefSeq" id="WP_188762518.1">
    <property type="nucleotide sequence ID" value="NZ_BMJM01000005.1"/>
</dbReference>